<protein>
    <submittedName>
        <fullName evidence="8">B-block binding subunit of TFIIIC</fullName>
    </submittedName>
</protein>
<gene>
    <name evidence="8" type="ORF">PCAMFM013_S052g000005</name>
</gene>
<dbReference type="PANTHER" id="PTHR15180:SF1">
    <property type="entry name" value="GENERAL TRANSCRIPTION FACTOR 3C POLYPEPTIDE 1"/>
    <property type="match status" value="1"/>
</dbReference>
<keyword evidence="4" id="KW-0804">Transcription</keyword>
<dbReference type="GO" id="GO:0042791">
    <property type="term" value="P:5S class rRNA transcription by RNA polymerase III"/>
    <property type="evidence" value="ECO:0007669"/>
    <property type="project" value="TreeGrafter"/>
</dbReference>
<feature type="region of interest" description="Disordered" evidence="6">
    <location>
        <begin position="314"/>
        <end position="344"/>
    </location>
</feature>
<dbReference type="Proteomes" id="UP000053732">
    <property type="component" value="Unassembled WGS sequence"/>
</dbReference>
<evidence type="ECO:0000256" key="6">
    <source>
        <dbReference type="SAM" id="MobiDB-lite"/>
    </source>
</evidence>
<dbReference type="Pfam" id="PF04182">
    <property type="entry name" value="B-block_TFIIIC"/>
    <property type="match status" value="1"/>
</dbReference>
<evidence type="ECO:0000256" key="2">
    <source>
        <dbReference type="ARBA" id="ARBA00022553"/>
    </source>
</evidence>
<dbReference type="PANTHER" id="PTHR15180">
    <property type="entry name" value="GENERAL TRANSCRIPTION FACTOR 3C POLYPEPTIDE 1"/>
    <property type="match status" value="1"/>
</dbReference>
<feature type="compositionally biased region" description="Basic and acidic residues" evidence="6">
    <location>
        <begin position="321"/>
        <end position="344"/>
    </location>
</feature>
<dbReference type="InterPro" id="IPR044210">
    <property type="entry name" value="Tfc3-like"/>
</dbReference>
<evidence type="ECO:0000313" key="8">
    <source>
        <dbReference type="EMBL" id="CRL30448.1"/>
    </source>
</evidence>
<keyword evidence="3" id="KW-0238">DNA-binding</keyword>
<keyword evidence="9" id="KW-1185">Reference proteome</keyword>
<dbReference type="GO" id="GO:0000127">
    <property type="term" value="C:transcription factor TFIIIC complex"/>
    <property type="evidence" value="ECO:0007669"/>
    <property type="project" value="InterPro"/>
</dbReference>
<comment type="subcellular location">
    <subcellularLocation>
        <location evidence="1">Nucleus</location>
    </subcellularLocation>
</comment>
<evidence type="ECO:0000256" key="4">
    <source>
        <dbReference type="ARBA" id="ARBA00023163"/>
    </source>
</evidence>
<dbReference type="GO" id="GO:0005634">
    <property type="term" value="C:nucleus"/>
    <property type="evidence" value="ECO:0007669"/>
    <property type="project" value="UniProtKB-SubCell"/>
</dbReference>
<proteinExistence type="predicted"/>
<evidence type="ECO:0000259" key="7">
    <source>
        <dbReference type="Pfam" id="PF04182"/>
    </source>
</evidence>
<accession>A0A0G4PVN0</accession>
<evidence type="ECO:0000256" key="3">
    <source>
        <dbReference type="ARBA" id="ARBA00023125"/>
    </source>
</evidence>
<dbReference type="STRING" id="1429867.A0A0G4PVN0"/>
<dbReference type="AlphaFoldDB" id="A0A0G4PVN0"/>
<dbReference type="EMBL" id="HG793185">
    <property type="protein sequence ID" value="CRL30448.1"/>
    <property type="molecule type" value="Genomic_DNA"/>
</dbReference>
<reference evidence="8 9" key="1">
    <citation type="journal article" date="2014" name="Nat. Commun.">
        <title>Multiple recent horizontal transfers of a large genomic region in cheese making fungi.</title>
        <authorList>
            <person name="Cheeseman K."/>
            <person name="Ropars J."/>
            <person name="Renault P."/>
            <person name="Dupont J."/>
            <person name="Gouzy J."/>
            <person name="Branca A."/>
            <person name="Abraham A.L."/>
            <person name="Ceppi M."/>
            <person name="Conseiller E."/>
            <person name="Debuchy R."/>
            <person name="Malagnac F."/>
            <person name="Goarin A."/>
            <person name="Silar P."/>
            <person name="Lacoste S."/>
            <person name="Sallet E."/>
            <person name="Bensimon A."/>
            <person name="Giraud T."/>
            <person name="Brygoo Y."/>
        </authorList>
    </citation>
    <scope>NUCLEOTIDE SEQUENCE [LARGE SCALE GENOMIC DNA]</scope>
    <source>
        <strain evidence="9">FM 013</strain>
    </source>
</reference>
<name>A0A0G4PVN0_PENC3</name>
<evidence type="ECO:0000256" key="5">
    <source>
        <dbReference type="ARBA" id="ARBA00023242"/>
    </source>
</evidence>
<organism evidence="8 9">
    <name type="scientific">Penicillium camemberti (strain FM 013)</name>
    <dbReference type="NCBI Taxonomy" id="1429867"/>
    <lineage>
        <taxon>Eukaryota</taxon>
        <taxon>Fungi</taxon>
        <taxon>Dikarya</taxon>
        <taxon>Ascomycota</taxon>
        <taxon>Pezizomycotina</taxon>
        <taxon>Eurotiomycetes</taxon>
        <taxon>Eurotiomycetidae</taxon>
        <taxon>Eurotiales</taxon>
        <taxon>Aspergillaceae</taxon>
        <taxon>Penicillium</taxon>
    </lineage>
</organism>
<evidence type="ECO:0000313" key="9">
    <source>
        <dbReference type="Proteomes" id="UP000053732"/>
    </source>
</evidence>
<keyword evidence="2" id="KW-0597">Phosphoprotein</keyword>
<sequence>MPGVQHLIDFVLNEVALRGNQGATLSDLLQAIDDFHAQTPEINQNIDHRFKSKIWSWLTTNPEVSIGQHNKWNHLTLSEAEQLDSRKTERDDPEVNQTADETPDSPPLRIFVSEERTWVAITGHPPDESKVLPLEFVLLSVIASRRSKGIVQPELVKLSGQDKRSVPKRTDALQRKGYIDKRPVQTKTARTSLCTLQRFYRHTTSVQTKEEPQSKNMIDFDSFNSSLFNILREHQLIARNDLKQLLGFDDHWRWKVLSRALRKWERIGVVQRVRAESQYERMHPCVKLLRDPSEQDLALFHEFNFDVLNKHGVRSKGPRLTPDRDHSMEVEGPSKRSPSPEDGRMDLIKEHVGESARIVPSWTPDRNLNNQIFDIIQSTGTTGITNQASTSSKK</sequence>
<dbReference type="GO" id="GO:0003677">
    <property type="term" value="F:DNA binding"/>
    <property type="evidence" value="ECO:0007669"/>
    <property type="project" value="UniProtKB-KW"/>
</dbReference>
<dbReference type="GO" id="GO:0006384">
    <property type="term" value="P:transcription initiation at RNA polymerase III promoter"/>
    <property type="evidence" value="ECO:0007669"/>
    <property type="project" value="InterPro"/>
</dbReference>
<feature type="domain" description="B-block binding subunit of TFIIIC" evidence="7">
    <location>
        <begin position="133"/>
        <end position="201"/>
    </location>
</feature>
<keyword evidence="5" id="KW-0539">Nucleus</keyword>
<feature type="region of interest" description="Disordered" evidence="6">
    <location>
        <begin position="79"/>
        <end position="107"/>
    </location>
</feature>
<evidence type="ECO:0000256" key="1">
    <source>
        <dbReference type="ARBA" id="ARBA00004123"/>
    </source>
</evidence>
<dbReference type="InterPro" id="IPR007309">
    <property type="entry name" value="TFIIIC_Bblock-bd"/>
</dbReference>